<feature type="domain" description="Histidine kinase" evidence="7">
    <location>
        <begin position="46"/>
        <end position="263"/>
    </location>
</feature>
<dbReference type="CDD" id="cd00082">
    <property type="entry name" value="HisKA"/>
    <property type="match status" value="1"/>
</dbReference>
<comment type="caution">
    <text evidence="8">The sequence shown here is derived from an EMBL/GenBank/DDBJ whole genome shotgun (WGS) entry which is preliminary data.</text>
</comment>
<name>A0ABT7JJ32_9DEIO</name>
<evidence type="ECO:0000313" key="9">
    <source>
        <dbReference type="Proteomes" id="UP001302059"/>
    </source>
</evidence>
<dbReference type="InterPro" id="IPR004358">
    <property type="entry name" value="Sig_transdc_His_kin-like_C"/>
</dbReference>
<dbReference type="EC" id="2.7.13.3" evidence="2"/>
<gene>
    <name evidence="8" type="ORF">QOL99_07390</name>
</gene>
<dbReference type="SMART" id="SM00388">
    <property type="entry name" value="HisKA"/>
    <property type="match status" value="1"/>
</dbReference>
<dbReference type="EMBL" id="JASNGB010000049">
    <property type="protein sequence ID" value="MDL2343973.1"/>
    <property type="molecule type" value="Genomic_DNA"/>
</dbReference>
<dbReference type="RefSeq" id="WP_285522655.1">
    <property type="nucleotide sequence ID" value="NZ_JASNGB010000049.1"/>
</dbReference>
<dbReference type="SUPFAM" id="SSF55874">
    <property type="entry name" value="ATPase domain of HSP90 chaperone/DNA topoisomerase II/histidine kinase"/>
    <property type="match status" value="1"/>
</dbReference>
<dbReference type="PRINTS" id="PR00344">
    <property type="entry name" value="BCTRLSENSOR"/>
</dbReference>
<dbReference type="Proteomes" id="UP001302059">
    <property type="component" value="Unassembled WGS sequence"/>
</dbReference>
<dbReference type="Gene3D" id="1.10.287.130">
    <property type="match status" value="1"/>
</dbReference>
<evidence type="ECO:0000256" key="1">
    <source>
        <dbReference type="ARBA" id="ARBA00000085"/>
    </source>
</evidence>
<keyword evidence="3" id="KW-0597">Phosphoprotein</keyword>
<dbReference type="CDD" id="cd00075">
    <property type="entry name" value="HATPase"/>
    <property type="match status" value="1"/>
</dbReference>
<proteinExistence type="predicted"/>
<evidence type="ECO:0000259" key="7">
    <source>
        <dbReference type="PROSITE" id="PS50109"/>
    </source>
</evidence>
<keyword evidence="5 8" id="KW-0418">Kinase</keyword>
<keyword evidence="6" id="KW-0902">Two-component regulatory system</keyword>
<reference evidence="8 9" key="1">
    <citation type="submission" date="2023-05" db="EMBL/GenBank/DDBJ databases">
        <authorList>
            <person name="Gao F."/>
        </authorList>
    </citation>
    <scope>NUCLEOTIDE SEQUENCE [LARGE SCALE GENOMIC DNA]</scope>
    <source>
        <strain evidence="8 9">MIMF12</strain>
    </source>
</reference>
<comment type="catalytic activity">
    <reaction evidence="1">
        <text>ATP + protein L-histidine = ADP + protein N-phospho-L-histidine.</text>
        <dbReference type="EC" id="2.7.13.3"/>
    </reaction>
</comment>
<evidence type="ECO:0000313" key="8">
    <source>
        <dbReference type="EMBL" id="MDL2343973.1"/>
    </source>
</evidence>
<keyword evidence="9" id="KW-1185">Reference proteome</keyword>
<dbReference type="InterPro" id="IPR005467">
    <property type="entry name" value="His_kinase_dom"/>
</dbReference>
<sequence>GLALQVRALLARAAAHAEAQTRIQRLQGRLDDWEHEERVRDQLVHMLVHDLKNPITAVMGLLEIVEDDSRVPADLRELLKIARDETGHLLHLSVNMLDVRKMQAGKMRLRPELVFSPMFGEVIAQARGDVGSGLRDRLMDVQVAPGLSPTRADPEILRRVLANLISNAMKHTSTGGAIRIRVGQQDGQTHISVADDGEGIPEEDIPNLFAAFEQSRLTLHGRFDTGMGLAFCKLAVEEHGGRIWVESGRGVGTTFTLTLPLAADSEEEDDFVELLS</sequence>
<dbReference type="InterPro" id="IPR003594">
    <property type="entry name" value="HATPase_dom"/>
</dbReference>
<dbReference type="InterPro" id="IPR050736">
    <property type="entry name" value="Sensor_HK_Regulatory"/>
</dbReference>
<dbReference type="PROSITE" id="PS50109">
    <property type="entry name" value="HIS_KIN"/>
    <property type="match status" value="1"/>
</dbReference>
<accession>A0ABT7JJ32</accession>
<feature type="non-terminal residue" evidence="8">
    <location>
        <position position="1"/>
    </location>
</feature>
<keyword evidence="4" id="KW-0808">Transferase</keyword>
<dbReference type="SUPFAM" id="SSF47384">
    <property type="entry name" value="Homodimeric domain of signal transducing histidine kinase"/>
    <property type="match status" value="1"/>
</dbReference>
<dbReference type="InterPro" id="IPR036097">
    <property type="entry name" value="HisK_dim/P_sf"/>
</dbReference>
<dbReference type="Pfam" id="PF00512">
    <property type="entry name" value="HisKA"/>
    <property type="match status" value="1"/>
</dbReference>
<organism evidence="8 9">
    <name type="scientific">Deinococcus rhizophilus</name>
    <dbReference type="NCBI Taxonomy" id="3049544"/>
    <lineage>
        <taxon>Bacteria</taxon>
        <taxon>Thermotogati</taxon>
        <taxon>Deinococcota</taxon>
        <taxon>Deinococci</taxon>
        <taxon>Deinococcales</taxon>
        <taxon>Deinococcaceae</taxon>
        <taxon>Deinococcus</taxon>
    </lineage>
</organism>
<evidence type="ECO:0000256" key="2">
    <source>
        <dbReference type="ARBA" id="ARBA00012438"/>
    </source>
</evidence>
<evidence type="ECO:0000256" key="4">
    <source>
        <dbReference type="ARBA" id="ARBA00022679"/>
    </source>
</evidence>
<evidence type="ECO:0000256" key="5">
    <source>
        <dbReference type="ARBA" id="ARBA00022777"/>
    </source>
</evidence>
<dbReference type="PANTHER" id="PTHR43711:SF1">
    <property type="entry name" value="HISTIDINE KINASE 1"/>
    <property type="match status" value="1"/>
</dbReference>
<dbReference type="PANTHER" id="PTHR43711">
    <property type="entry name" value="TWO-COMPONENT HISTIDINE KINASE"/>
    <property type="match status" value="1"/>
</dbReference>
<evidence type="ECO:0000256" key="6">
    <source>
        <dbReference type="ARBA" id="ARBA00023012"/>
    </source>
</evidence>
<dbReference type="GO" id="GO:0016301">
    <property type="term" value="F:kinase activity"/>
    <property type="evidence" value="ECO:0007669"/>
    <property type="project" value="UniProtKB-KW"/>
</dbReference>
<dbReference type="Gene3D" id="3.30.565.10">
    <property type="entry name" value="Histidine kinase-like ATPase, C-terminal domain"/>
    <property type="match status" value="1"/>
</dbReference>
<dbReference type="InterPro" id="IPR036890">
    <property type="entry name" value="HATPase_C_sf"/>
</dbReference>
<dbReference type="SMART" id="SM00387">
    <property type="entry name" value="HATPase_c"/>
    <property type="match status" value="1"/>
</dbReference>
<evidence type="ECO:0000256" key="3">
    <source>
        <dbReference type="ARBA" id="ARBA00022553"/>
    </source>
</evidence>
<dbReference type="Pfam" id="PF02518">
    <property type="entry name" value="HATPase_c"/>
    <property type="match status" value="1"/>
</dbReference>
<protein>
    <recommendedName>
        <fullName evidence="2">histidine kinase</fullName>
        <ecNumber evidence="2">2.7.13.3</ecNumber>
    </recommendedName>
</protein>
<dbReference type="InterPro" id="IPR003661">
    <property type="entry name" value="HisK_dim/P_dom"/>
</dbReference>